<accession>A0A222VU62</accession>
<name>A0A222VU62_9PSEU</name>
<reference evidence="1 2" key="1">
    <citation type="submission" date="2016-10" db="EMBL/GenBank/DDBJ databases">
        <authorList>
            <person name="de Groot N.N."/>
        </authorList>
    </citation>
    <scope>NUCLEOTIDE SEQUENCE [LARGE SCALE GENOMIC DNA]</scope>
    <source>
        <strain evidence="1 2">CGMCC 4.5506</strain>
    </source>
</reference>
<gene>
    <name evidence="1" type="ORF">SAMN05421630_108232</name>
</gene>
<organism evidence="1 2">
    <name type="scientific">Prauserella marina</name>
    <dbReference type="NCBI Taxonomy" id="530584"/>
    <lineage>
        <taxon>Bacteria</taxon>
        <taxon>Bacillati</taxon>
        <taxon>Actinomycetota</taxon>
        <taxon>Actinomycetes</taxon>
        <taxon>Pseudonocardiales</taxon>
        <taxon>Pseudonocardiaceae</taxon>
        <taxon>Prauserella</taxon>
    </lineage>
</organism>
<dbReference type="SUPFAM" id="SSF101898">
    <property type="entry name" value="NHL repeat"/>
    <property type="match status" value="1"/>
</dbReference>
<dbReference type="OrthoDB" id="9801244at2"/>
<dbReference type="EMBL" id="FMZE01000008">
    <property type="protein sequence ID" value="SDD45087.1"/>
    <property type="molecule type" value="Genomic_DNA"/>
</dbReference>
<keyword evidence="2" id="KW-1185">Reference proteome</keyword>
<dbReference type="KEGG" id="pmad:BAY61_23555"/>
<sequence>MGALRRARAAFPLVAAVLAAGLGVAPSAAATVPAEPPLPRDVCTIDDDRLPELSGLAADEEQWYAVNDGGTQIEIYVLGKDCAVREVIGHPTDPYDVEDMALASDGTLWLGDTGDNRKQRDTVALHAVRPDGTATLYRLTYPDGQHDAEALLLDRAGTPYIITKHVVGSSEVYRPSGPLTSPGPTPLEHVGSLRVSATDTEGGPVGRVGSMLITGAASSADGSVIAVRTYTDAYLYPVTGDDIPAALAKQPVRVPLPGEEQGEAIAFEPDGTLLSASEGVGNPVRAVPGAAGLVDRDDEDSTESAPQGDEPAAASGVGGEGESEFPVVAGIAVAVVLAGGVLLGVGRLRRR</sequence>
<evidence type="ECO:0000313" key="1">
    <source>
        <dbReference type="EMBL" id="SDD45087.1"/>
    </source>
</evidence>
<dbReference type="STRING" id="530584.SAMN05421630_108232"/>
<dbReference type="Proteomes" id="UP000199494">
    <property type="component" value="Unassembled WGS sequence"/>
</dbReference>
<protein>
    <submittedName>
        <fullName evidence="1">Uncharacterized protein</fullName>
    </submittedName>
</protein>
<proteinExistence type="predicted"/>
<evidence type="ECO:0000313" key="2">
    <source>
        <dbReference type="Proteomes" id="UP000199494"/>
    </source>
</evidence>
<dbReference type="AlphaFoldDB" id="A0A222VU62"/>
<dbReference type="RefSeq" id="WP_091807896.1">
    <property type="nucleotide sequence ID" value="NZ_CP016353.1"/>
</dbReference>